<name>A0AB39BMP2_9BACI</name>
<dbReference type="RefSeq" id="WP_368502709.1">
    <property type="nucleotide sequence ID" value="NZ_CP162550.1"/>
</dbReference>
<dbReference type="AlphaFoldDB" id="A0AB39BMP2"/>
<proteinExistence type="predicted"/>
<gene>
    <name evidence="1" type="ORF">AB3N04_01020</name>
</gene>
<sequence length="485" mass="56577">MKSLMKIDKRTKVSRWWKGAVLSEADIYSFLIMNAFREVGSVHLKNILDPDGEINLTTFTMRLKRYGERTYCKVRIINSNRPQFRLTMSSLSEKGYEVLSEDLEIVESTQFPSQQPPTLALHRLTMLDAVSKMIGAAYQRAGLTLEGKGVLIKTAELSPYWFLFESWEEASLETLEEGEHMYPVNVRRVEHLKDYIYLDLQCINPYLHPYTRHLEGGMESDEIFIIPDWILRLNERIINIEIDVGTENLGRIREKLDGYNLMIKEAPYNKFEHSVYFICADETARAVNVTNKVTRIRNIKRNLSDHPIVLKGLVDLFILPLKRSSEVFQEHNYNVSGIRSQHQKVGFLRELFSNMKFLSFVKSDLQFEFDQRKEIEEELVDADYELLLKRVSQAGNFSYIVALYMQEGSVQDYVRLKKINELIQDSRLNVEVYAIYNSHDSIKCDGMVNSLPLHERVYLTSVEDLSNVEGDYKIYNRELKEVPFV</sequence>
<organism evidence="1">
    <name type="scientific">Alkalihalophilus sp. As8PL</name>
    <dbReference type="NCBI Taxonomy" id="3237103"/>
    <lineage>
        <taxon>Bacteria</taxon>
        <taxon>Bacillati</taxon>
        <taxon>Bacillota</taxon>
        <taxon>Bacilli</taxon>
        <taxon>Bacillales</taxon>
        <taxon>Bacillaceae</taxon>
        <taxon>Alkalihalophilus</taxon>
    </lineage>
</organism>
<protein>
    <submittedName>
        <fullName evidence="1">Uncharacterized protein</fullName>
    </submittedName>
</protein>
<dbReference type="EMBL" id="CP162550">
    <property type="protein sequence ID" value="XDI35092.1"/>
    <property type="molecule type" value="Genomic_DNA"/>
</dbReference>
<evidence type="ECO:0000313" key="1">
    <source>
        <dbReference type="EMBL" id="XDI35092.1"/>
    </source>
</evidence>
<reference evidence="1" key="1">
    <citation type="submission" date="2024-07" db="EMBL/GenBank/DDBJ databases">
        <title>Identification and characteristics of an arsenic-resistant bacterial isolate, which belongs to a novel species.</title>
        <authorList>
            <person name="Juszczyk A."/>
            <person name="Kowalczyk A."/>
            <person name="Was K."/>
            <person name="Kosowicz W."/>
            <person name="Budzyn A."/>
            <person name="Latowski D."/>
        </authorList>
    </citation>
    <scope>NUCLEOTIDE SEQUENCE</scope>
    <source>
        <strain evidence="1">As8PL</strain>
        <plasmid evidence="1">unnamed</plasmid>
    </source>
</reference>
<geneLocation type="plasmid" evidence="1">
    <name>unnamed</name>
</geneLocation>
<keyword evidence="1" id="KW-0614">Plasmid</keyword>
<accession>A0AB39BMP2</accession>